<reference evidence="1 2" key="1">
    <citation type="submission" date="2019-01" db="EMBL/GenBank/DDBJ databases">
        <title>Sequencing of cultivated peanut Arachis hypogaea provides insights into genome evolution and oil improvement.</title>
        <authorList>
            <person name="Chen X."/>
        </authorList>
    </citation>
    <scope>NUCLEOTIDE SEQUENCE [LARGE SCALE GENOMIC DNA]</scope>
    <source>
        <strain evidence="2">cv. Fuhuasheng</strain>
        <tissue evidence="1">Leaves</tissue>
    </source>
</reference>
<dbReference type="Proteomes" id="UP000289738">
    <property type="component" value="Chromosome B01"/>
</dbReference>
<keyword evidence="2" id="KW-1185">Reference proteome</keyword>
<proteinExistence type="predicted"/>
<dbReference type="AlphaFoldDB" id="A0A445AZY2"/>
<accession>A0A445AZY2</accession>
<organism evidence="1 2">
    <name type="scientific">Arachis hypogaea</name>
    <name type="common">Peanut</name>
    <dbReference type="NCBI Taxonomy" id="3818"/>
    <lineage>
        <taxon>Eukaryota</taxon>
        <taxon>Viridiplantae</taxon>
        <taxon>Streptophyta</taxon>
        <taxon>Embryophyta</taxon>
        <taxon>Tracheophyta</taxon>
        <taxon>Spermatophyta</taxon>
        <taxon>Magnoliopsida</taxon>
        <taxon>eudicotyledons</taxon>
        <taxon>Gunneridae</taxon>
        <taxon>Pentapetalae</taxon>
        <taxon>rosids</taxon>
        <taxon>fabids</taxon>
        <taxon>Fabales</taxon>
        <taxon>Fabaceae</taxon>
        <taxon>Papilionoideae</taxon>
        <taxon>50 kb inversion clade</taxon>
        <taxon>dalbergioids sensu lato</taxon>
        <taxon>Dalbergieae</taxon>
        <taxon>Pterocarpus clade</taxon>
        <taxon>Arachis</taxon>
    </lineage>
</organism>
<protein>
    <submittedName>
        <fullName evidence="1">Uncharacterized protein</fullName>
    </submittedName>
</protein>
<sequence length="132" mass="14627">MQRSPPVTSPTEIISSSGILLCRQSHPSSYCVVRFFSHKLARIYDRFCEIATTTTKTVGARVSEEGIVETFHNDDDEALDAAKNGVVGKKNRFYIVSALADTKVDLKGIYDFVNLRGNGSLALILPYFDVYS</sequence>
<evidence type="ECO:0000313" key="1">
    <source>
        <dbReference type="EMBL" id="RYR31936.1"/>
    </source>
</evidence>
<comment type="caution">
    <text evidence="1">The sequence shown here is derived from an EMBL/GenBank/DDBJ whole genome shotgun (WGS) entry which is preliminary data.</text>
</comment>
<gene>
    <name evidence="1" type="ORF">Ahy_B01g056883</name>
</gene>
<evidence type="ECO:0000313" key="2">
    <source>
        <dbReference type="Proteomes" id="UP000289738"/>
    </source>
</evidence>
<name>A0A445AZY2_ARAHY</name>
<dbReference type="EMBL" id="SDMP01000011">
    <property type="protein sequence ID" value="RYR31936.1"/>
    <property type="molecule type" value="Genomic_DNA"/>
</dbReference>